<dbReference type="EMBL" id="JANZXA010000010">
    <property type="protein sequence ID" value="MCT2400902.1"/>
    <property type="molecule type" value="Genomic_DNA"/>
</dbReference>
<keyword evidence="4" id="KW-1185">Reference proteome</keyword>
<reference evidence="3" key="1">
    <citation type="submission" date="2022-09" db="EMBL/GenBank/DDBJ databases">
        <title>Novosphingobium sp. Nov., a polycyclic aromatic hydrocarbon-degrading bacterium isolated form mangrove sediments in HongKong.</title>
        <authorList>
            <person name="Hu Z."/>
        </authorList>
    </citation>
    <scope>NUCLEOTIDE SEQUENCE</scope>
    <source>
        <strain evidence="3">HK4-1</strain>
    </source>
</reference>
<organism evidence="3 4">
    <name type="scientific">Novosphingobium mangrovi</name>
    <name type="common">ex Huang et al. 2023</name>
    <dbReference type="NCBI Taxonomy" id="2976432"/>
    <lineage>
        <taxon>Bacteria</taxon>
        <taxon>Pseudomonadati</taxon>
        <taxon>Pseudomonadota</taxon>
        <taxon>Alphaproteobacteria</taxon>
        <taxon>Sphingomonadales</taxon>
        <taxon>Sphingomonadaceae</taxon>
        <taxon>Novosphingobium</taxon>
    </lineage>
</organism>
<proteinExistence type="predicted"/>
<evidence type="ECO:0000259" key="2">
    <source>
        <dbReference type="Pfam" id="PF13649"/>
    </source>
</evidence>
<dbReference type="Proteomes" id="UP001165583">
    <property type="component" value="Unassembled WGS sequence"/>
</dbReference>
<dbReference type="Pfam" id="PF13649">
    <property type="entry name" value="Methyltransf_25"/>
    <property type="match status" value="1"/>
</dbReference>
<dbReference type="InterPro" id="IPR029063">
    <property type="entry name" value="SAM-dependent_MTases_sf"/>
</dbReference>
<dbReference type="GO" id="GO:0008168">
    <property type="term" value="F:methyltransferase activity"/>
    <property type="evidence" value="ECO:0007669"/>
    <property type="project" value="UniProtKB-KW"/>
</dbReference>
<dbReference type="PANTHER" id="PTHR43861:SF3">
    <property type="entry name" value="PUTATIVE (AFU_ORTHOLOGUE AFUA_2G14390)-RELATED"/>
    <property type="match status" value="1"/>
</dbReference>
<dbReference type="InterPro" id="IPR041698">
    <property type="entry name" value="Methyltransf_25"/>
</dbReference>
<evidence type="ECO:0000313" key="3">
    <source>
        <dbReference type="EMBL" id="MCT2400902.1"/>
    </source>
</evidence>
<evidence type="ECO:0000256" key="1">
    <source>
        <dbReference type="ARBA" id="ARBA00022679"/>
    </source>
</evidence>
<dbReference type="CDD" id="cd02440">
    <property type="entry name" value="AdoMet_MTases"/>
    <property type="match status" value="1"/>
</dbReference>
<dbReference type="PANTHER" id="PTHR43861">
    <property type="entry name" value="TRANS-ACONITATE 2-METHYLTRANSFERASE-RELATED"/>
    <property type="match status" value="1"/>
</dbReference>
<comment type="caution">
    <text evidence="3">The sequence shown here is derived from an EMBL/GenBank/DDBJ whole genome shotgun (WGS) entry which is preliminary data.</text>
</comment>
<dbReference type="RefSeq" id="WP_013833501.1">
    <property type="nucleotide sequence ID" value="NZ_JANZXA010000010.1"/>
</dbReference>
<dbReference type="SUPFAM" id="SSF53335">
    <property type="entry name" value="S-adenosyl-L-methionine-dependent methyltransferases"/>
    <property type="match status" value="1"/>
</dbReference>
<feature type="domain" description="Methyltransferase" evidence="2">
    <location>
        <begin position="57"/>
        <end position="153"/>
    </location>
</feature>
<gene>
    <name evidence="3" type="ORF">NZK81_15215</name>
</gene>
<accession>A0ABT2I8N0</accession>
<sequence>MEASNTAAKADHGYTPPLGHHLLTPFYDLAIRVCTSESAWRGAIIQHARLKKGDRLIDVGCGTGSLLAELTQSCPDADMIGIEPDAQALALAKRKFSGVANAPRWHNGFLDSLVPEANWRADKIVSSLVFHQVPLVSKKSLLDQMIGFLAPGGELLIADYMRQDGRLMRALYRNSVQRLDGITDTQPNADGALEQLLLSRFDDAQCLERFNTLTGTISLWRARKIRQDNERTSR</sequence>
<dbReference type="GO" id="GO:0032259">
    <property type="term" value="P:methylation"/>
    <property type="evidence" value="ECO:0007669"/>
    <property type="project" value="UniProtKB-KW"/>
</dbReference>
<keyword evidence="1" id="KW-0808">Transferase</keyword>
<dbReference type="Gene3D" id="3.40.50.150">
    <property type="entry name" value="Vaccinia Virus protein VP39"/>
    <property type="match status" value="1"/>
</dbReference>
<evidence type="ECO:0000313" key="4">
    <source>
        <dbReference type="Proteomes" id="UP001165583"/>
    </source>
</evidence>
<protein>
    <submittedName>
        <fullName evidence="3">Class I SAM-dependent methyltransferase</fullName>
    </submittedName>
</protein>
<name>A0ABT2I8N0_9SPHN</name>
<keyword evidence="3" id="KW-0489">Methyltransferase</keyword>